<feature type="compositionally biased region" description="Basic residues" evidence="2">
    <location>
        <begin position="723"/>
        <end position="732"/>
    </location>
</feature>
<dbReference type="PANTHER" id="PTHR24148">
    <property type="entry name" value="ANKYRIN REPEAT DOMAIN-CONTAINING PROTEIN 39 HOMOLOG-RELATED"/>
    <property type="match status" value="1"/>
</dbReference>
<comment type="caution">
    <text evidence="4">The sequence shown here is derived from an EMBL/GenBank/DDBJ whole genome shotgun (WGS) entry which is preliminary data.</text>
</comment>
<protein>
    <recommendedName>
        <fullName evidence="3">Heterokaryon incompatibility domain-containing protein</fullName>
    </recommendedName>
</protein>
<proteinExistence type="predicted"/>
<dbReference type="Pfam" id="PF06985">
    <property type="entry name" value="HET"/>
    <property type="match status" value="1"/>
</dbReference>
<feature type="coiled-coil region" evidence="1">
    <location>
        <begin position="625"/>
        <end position="652"/>
    </location>
</feature>
<name>A0A9P8IBX3_9PEZI</name>
<sequence>MHESEDYQGLSEYPYGDLAAPHSVRLLNLRPGGETASEIVCELIEENLDTTKVEYEALSWSWGTDPWDETIRIHHKGVDYFVKAPLSLVSALRALRSRSAIRTLWIDAICINQQHSDEKNKQVPMMNKIYESATSVCIWLGEGDDDSKMALNFIKHEVLKLQGFDELCDNEAASPKWRAMLNLMERPWFSRRWVVQEIALANDAMIYCGKETIPWKDFADAVQLFVEVETATHRLSEVMKKDPKFYHVPGWFEYVSALGASLLVDATGTLFRVSKDKAREPLLSLEYLVSSLSVFEAVQPQDTIYALLAIAKDTAPEAVIRGATQSSVTPARAQLNAWAYRYRMRKPYKVDYKQRLFDIYKEFILFSIRQSDETRALDIICRPWAPAPEKKGSKKGKRKVRAEPKIIKEAEETRKMPSWIPRLSGAAYAMFPHPNGEMRVGRQNADPLVGLPSLSQRNYSAAGTRKVDLSTLRFKTRSTYYSMYVSGFILDRVARVEVASQGGNIPEEWVVEVGWEDEDDDPPQEFWRTLVADRGRHGRNPPTYYARACRESILKGLQSGSLNTSELINNGRCSVVAEFFRRVQAVIWNRSLMRTENDHLGIVRKDVQEGDLICILYGCSVPVILRRKRKTIADLEKEKKEDEEEFEKMKEVATIRIQRGYRESVERRARLREIRLARERQEAIQREEEQLADTEGSLPANQEESQPVPEAKSLRSMNGAGKSKPKPPKPRPKPPSMLSPRLKPKNEPAHPQAPRERRNTPKPEAEPSHPADEPRRTGTDRTGTDRTGTDRTGTDLSDDAFPLEDDPKHFYYELIGECYVHGMMDGEAIKFQNDYDIKAQTFELR</sequence>
<dbReference type="EMBL" id="JAGHQL010000033">
    <property type="protein sequence ID" value="KAH0543391.1"/>
    <property type="molecule type" value="Genomic_DNA"/>
</dbReference>
<evidence type="ECO:0000313" key="4">
    <source>
        <dbReference type="EMBL" id="KAH0543391.1"/>
    </source>
</evidence>
<reference evidence="4" key="1">
    <citation type="submission" date="2021-03" db="EMBL/GenBank/DDBJ databases">
        <title>Comparative genomics and phylogenomic investigation of the class Geoglossomycetes provide insights into ecological specialization and systematics.</title>
        <authorList>
            <person name="Melie T."/>
            <person name="Pirro S."/>
            <person name="Miller A.N."/>
            <person name="Quandt A."/>
        </authorList>
    </citation>
    <scope>NUCLEOTIDE SEQUENCE</scope>
    <source>
        <strain evidence="4">GBOQ0MN5Z8</strain>
    </source>
</reference>
<dbReference type="PANTHER" id="PTHR24148:SF64">
    <property type="entry name" value="HETEROKARYON INCOMPATIBILITY DOMAIN-CONTAINING PROTEIN"/>
    <property type="match status" value="1"/>
</dbReference>
<organism evidence="4 5">
    <name type="scientific">Glutinoglossum americanum</name>
    <dbReference type="NCBI Taxonomy" id="1670608"/>
    <lineage>
        <taxon>Eukaryota</taxon>
        <taxon>Fungi</taxon>
        <taxon>Dikarya</taxon>
        <taxon>Ascomycota</taxon>
        <taxon>Pezizomycotina</taxon>
        <taxon>Geoglossomycetes</taxon>
        <taxon>Geoglossales</taxon>
        <taxon>Geoglossaceae</taxon>
        <taxon>Glutinoglossum</taxon>
    </lineage>
</organism>
<keyword evidence="5" id="KW-1185">Reference proteome</keyword>
<evidence type="ECO:0000313" key="5">
    <source>
        <dbReference type="Proteomes" id="UP000698800"/>
    </source>
</evidence>
<dbReference type="Proteomes" id="UP000698800">
    <property type="component" value="Unassembled WGS sequence"/>
</dbReference>
<feature type="region of interest" description="Disordered" evidence="2">
    <location>
        <begin position="685"/>
        <end position="804"/>
    </location>
</feature>
<gene>
    <name evidence="4" type="ORF">FGG08_002249</name>
</gene>
<feature type="domain" description="Heterokaryon incompatibility" evidence="3">
    <location>
        <begin position="55"/>
        <end position="197"/>
    </location>
</feature>
<dbReference type="AlphaFoldDB" id="A0A9P8IBX3"/>
<evidence type="ECO:0000256" key="2">
    <source>
        <dbReference type="SAM" id="MobiDB-lite"/>
    </source>
</evidence>
<accession>A0A9P8IBX3</accession>
<keyword evidence="1" id="KW-0175">Coiled coil</keyword>
<dbReference type="InterPro" id="IPR010730">
    <property type="entry name" value="HET"/>
</dbReference>
<feature type="compositionally biased region" description="Basic and acidic residues" evidence="2">
    <location>
        <begin position="744"/>
        <end position="793"/>
    </location>
</feature>
<dbReference type="InterPro" id="IPR052895">
    <property type="entry name" value="HetReg/Transcr_Mod"/>
</dbReference>
<evidence type="ECO:0000256" key="1">
    <source>
        <dbReference type="SAM" id="Coils"/>
    </source>
</evidence>
<evidence type="ECO:0000259" key="3">
    <source>
        <dbReference type="Pfam" id="PF06985"/>
    </source>
</evidence>
<dbReference type="OrthoDB" id="3477286at2759"/>